<dbReference type="RefSeq" id="XP_047756645.1">
    <property type="nucleotide sequence ID" value="XM_047901136.1"/>
</dbReference>
<name>A0A9Q8L7R6_PASFU</name>
<evidence type="ECO:0000313" key="3">
    <source>
        <dbReference type="Proteomes" id="UP000756132"/>
    </source>
</evidence>
<evidence type="ECO:0000256" key="1">
    <source>
        <dbReference type="SAM" id="MobiDB-lite"/>
    </source>
</evidence>
<keyword evidence="3" id="KW-1185">Reference proteome</keyword>
<dbReference type="OrthoDB" id="1681166at2759"/>
<feature type="compositionally biased region" description="Acidic residues" evidence="1">
    <location>
        <begin position="64"/>
        <end position="80"/>
    </location>
</feature>
<organism evidence="2 3">
    <name type="scientific">Passalora fulva</name>
    <name type="common">Tomato leaf mold</name>
    <name type="synonym">Cladosporium fulvum</name>
    <dbReference type="NCBI Taxonomy" id="5499"/>
    <lineage>
        <taxon>Eukaryota</taxon>
        <taxon>Fungi</taxon>
        <taxon>Dikarya</taxon>
        <taxon>Ascomycota</taxon>
        <taxon>Pezizomycotina</taxon>
        <taxon>Dothideomycetes</taxon>
        <taxon>Dothideomycetidae</taxon>
        <taxon>Mycosphaerellales</taxon>
        <taxon>Mycosphaerellaceae</taxon>
        <taxon>Fulvia</taxon>
    </lineage>
</organism>
<proteinExistence type="predicted"/>
<dbReference type="KEGG" id="ffu:CLAFUR5_01988"/>
<reference evidence="2" key="1">
    <citation type="submission" date="2021-12" db="EMBL/GenBank/DDBJ databases">
        <authorList>
            <person name="Zaccaron A."/>
            <person name="Stergiopoulos I."/>
        </authorList>
    </citation>
    <scope>NUCLEOTIDE SEQUENCE</scope>
    <source>
        <strain evidence="2">Race5_Kim</strain>
    </source>
</reference>
<accession>A0A9Q8L7R6</accession>
<feature type="region of interest" description="Disordered" evidence="1">
    <location>
        <begin position="1"/>
        <end position="99"/>
    </location>
</feature>
<protein>
    <submittedName>
        <fullName evidence="2">Uncharacterized protein</fullName>
    </submittedName>
</protein>
<reference evidence="2" key="2">
    <citation type="journal article" date="2022" name="Microb. Genom.">
        <title>A chromosome-scale genome assembly of the tomato pathogen Cladosporium fulvum reveals a compartmentalized genome architecture and the presence of a dispensable chromosome.</title>
        <authorList>
            <person name="Zaccaron A.Z."/>
            <person name="Chen L.H."/>
            <person name="Samaras A."/>
            <person name="Stergiopoulos I."/>
        </authorList>
    </citation>
    <scope>NUCLEOTIDE SEQUENCE</scope>
    <source>
        <strain evidence="2">Race5_Kim</strain>
    </source>
</reference>
<dbReference type="Proteomes" id="UP000756132">
    <property type="component" value="Chromosome 1"/>
</dbReference>
<sequence length="260" mass="27951">MSGTGEDDRVEKPEEAPRGVGGEEHDKDDAVAHAIKANDGDAHTASRVDATIDDDDMHGALPPAEDEQDDEDEDEDEDGDSGGLLYPEPDQDAPLLPPSDFRPFFTLVEDDTGEHHHPNVHYVFADDDPDILTSAALETLQESKHESRVEQRFVILDLAADGTELVSATSLSPDWQAVQTKLTAAPSWGGHDGKSADKGMMLTISGREARKEGAGKDKIRKGDIDALLKAFDEHMGSLDGVLVTEETDAIMDTPAADEAA</sequence>
<dbReference type="EMBL" id="CP090163">
    <property type="protein sequence ID" value="UJO12279.1"/>
    <property type="molecule type" value="Genomic_DNA"/>
</dbReference>
<dbReference type="OMA" id="FDEHMGS"/>
<dbReference type="AlphaFoldDB" id="A0A9Q8L7R6"/>
<gene>
    <name evidence="2" type="ORF">CLAFUR5_01988</name>
</gene>
<evidence type="ECO:0000313" key="2">
    <source>
        <dbReference type="EMBL" id="UJO12279.1"/>
    </source>
</evidence>
<feature type="compositionally biased region" description="Basic and acidic residues" evidence="1">
    <location>
        <begin position="1"/>
        <end position="46"/>
    </location>
</feature>
<dbReference type="GeneID" id="71981866"/>